<evidence type="ECO:0000256" key="3">
    <source>
        <dbReference type="ARBA" id="ARBA00022824"/>
    </source>
</evidence>
<gene>
    <name evidence="10" type="ORF">NQ314_013265</name>
</gene>
<dbReference type="Gene3D" id="2.70.130.10">
    <property type="entry name" value="Mannose-6-phosphate receptor binding domain"/>
    <property type="match status" value="2"/>
</dbReference>
<dbReference type="SUPFAM" id="SSF50911">
    <property type="entry name" value="Mannose 6-phosphate receptor domain"/>
    <property type="match status" value="1"/>
</dbReference>
<evidence type="ECO:0000256" key="1">
    <source>
        <dbReference type="ARBA" id="ARBA00004240"/>
    </source>
</evidence>
<evidence type="ECO:0000256" key="5">
    <source>
        <dbReference type="ARBA" id="ARBA00037585"/>
    </source>
</evidence>
<evidence type="ECO:0000313" key="11">
    <source>
        <dbReference type="Proteomes" id="UP001162156"/>
    </source>
</evidence>
<protein>
    <recommendedName>
        <fullName evidence="6">Endoplasmic reticulum lectin 1</fullName>
    </recommendedName>
    <alternativeName>
        <fullName evidence="7">ER lectin</fullName>
    </alternativeName>
</protein>
<dbReference type="PROSITE" id="PS51914">
    <property type="entry name" value="MRH"/>
    <property type="match status" value="2"/>
</dbReference>
<evidence type="ECO:0000313" key="10">
    <source>
        <dbReference type="EMBL" id="KAJ8934589.1"/>
    </source>
</evidence>
<evidence type="ECO:0000256" key="2">
    <source>
        <dbReference type="ARBA" id="ARBA00022729"/>
    </source>
</evidence>
<dbReference type="PANTHER" id="PTHR15414">
    <property type="entry name" value="OS-9-RELATED"/>
    <property type="match status" value="1"/>
</dbReference>
<dbReference type="InterPro" id="IPR045149">
    <property type="entry name" value="OS-9-like"/>
</dbReference>
<feature type="domain" description="MRH" evidence="9">
    <location>
        <begin position="95"/>
        <end position="237"/>
    </location>
</feature>
<evidence type="ECO:0000256" key="4">
    <source>
        <dbReference type="ARBA" id="ARBA00023157"/>
    </source>
</evidence>
<comment type="caution">
    <text evidence="10">The sequence shown here is derived from an EMBL/GenBank/DDBJ whole genome shotgun (WGS) entry which is preliminary data.</text>
</comment>
<feature type="signal peptide" evidence="8">
    <location>
        <begin position="1"/>
        <end position="19"/>
    </location>
</feature>
<evidence type="ECO:0000256" key="6">
    <source>
        <dbReference type="ARBA" id="ARBA00041108"/>
    </source>
</evidence>
<keyword evidence="4" id="KW-1015">Disulfide bond</keyword>
<keyword evidence="2 8" id="KW-0732">Signal</keyword>
<organism evidence="10 11">
    <name type="scientific">Rhamnusium bicolor</name>
    <dbReference type="NCBI Taxonomy" id="1586634"/>
    <lineage>
        <taxon>Eukaryota</taxon>
        <taxon>Metazoa</taxon>
        <taxon>Ecdysozoa</taxon>
        <taxon>Arthropoda</taxon>
        <taxon>Hexapoda</taxon>
        <taxon>Insecta</taxon>
        <taxon>Pterygota</taxon>
        <taxon>Neoptera</taxon>
        <taxon>Endopterygota</taxon>
        <taxon>Coleoptera</taxon>
        <taxon>Polyphaga</taxon>
        <taxon>Cucujiformia</taxon>
        <taxon>Chrysomeloidea</taxon>
        <taxon>Cerambycidae</taxon>
        <taxon>Lepturinae</taxon>
        <taxon>Rhagiini</taxon>
        <taxon>Rhamnusium</taxon>
    </lineage>
</organism>
<dbReference type="EMBL" id="JANEYF010003706">
    <property type="protein sequence ID" value="KAJ8934589.1"/>
    <property type="molecule type" value="Genomic_DNA"/>
</dbReference>
<reference evidence="10" key="1">
    <citation type="journal article" date="2023" name="Insect Mol. Biol.">
        <title>Genome sequencing provides insights into the evolution of gene families encoding plant cell wall-degrading enzymes in longhorned beetles.</title>
        <authorList>
            <person name="Shin N.R."/>
            <person name="Okamura Y."/>
            <person name="Kirsch R."/>
            <person name="Pauchet Y."/>
        </authorList>
    </citation>
    <scope>NUCLEOTIDE SEQUENCE</scope>
    <source>
        <strain evidence="10">RBIC_L_NR</strain>
    </source>
</reference>
<dbReference type="Proteomes" id="UP001162156">
    <property type="component" value="Unassembled WGS sequence"/>
</dbReference>
<evidence type="ECO:0000259" key="9">
    <source>
        <dbReference type="PROSITE" id="PS51914"/>
    </source>
</evidence>
<feature type="domain" description="MRH" evidence="9">
    <location>
        <begin position="279"/>
        <end position="403"/>
    </location>
</feature>
<feature type="chain" id="PRO_5043866196" description="Endoplasmic reticulum lectin 1" evidence="8">
    <location>
        <begin position="20"/>
        <end position="434"/>
    </location>
</feature>
<keyword evidence="11" id="KW-1185">Reference proteome</keyword>
<keyword evidence="3" id="KW-0256">Endoplasmic reticulum</keyword>
<dbReference type="GO" id="GO:0005788">
    <property type="term" value="C:endoplasmic reticulum lumen"/>
    <property type="evidence" value="ECO:0007669"/>
    <property type="project" value="TreeGrafter"/>
</dbReference>
<dbReference type="GO" id="GO:0030968">
    <property type="term" value="P:endoplasmic reticulum unfolded protein response"/>
    <property type="evidence" value="ECO:0007669"/>
    <property type="project" value="InterPro"/>
</dbReference>
<dbReference type="PANTHER" id="PTHR15414:SF0">
    <property type="entry name" value="ENDOPLASMIC RETICULUM LECTIN 1"/>
    <property type="match status" value="1"/>
</dbReference>
<evidence type="ECO:0000256" key="7">
    <source>
        <dbReference type="ARBA" id="ARBA00041661"/>
    </source>
</evidence>
<dbReference type="InterPro" id="IPR044865">
    <property type="entry name" value="MRH_dom"/>
</dbReference>
<name>A0AAV8X9E0_9CUCU</name>
<comment type="function">
    <text evidence="5">Probable lectin that binds selectively to improperly folded lumenal proteins. May function in endoplasmic reticulum quality control and endoplasmic reticulum-associated degradation (ERAD) of both non-glycosylated proteins and glycoproteins.</text>
</comment>
<accession>A0AAV8X9E0</accession>
<evidence type="ECO:0000256" key="8">
    <source>
        <dbReference type="SAM" id="SignalP"/>
    </source>
</evidence>
<dbReference type="FunFam" id="2.70.130.10:FF:000001">
    <property type="entry name" value="Endoplasmic reticulum lectin 1"/>
    <property type="match status" value="1"/>
</dbReference>
<sequence>MILHKVLLLFYFACQKSIQSDIKGFDDTILFNIDWPGELPLEETDLGSESMIVTSLHQEKYKCILPSISEKESNQELKYEGPTAIELISPLFTQTTCSFRLESYWTYEVCHGRYIRQYHEDREGKKIKVQEYFLGKWHEKQFEKLLANAAEDEADRSAQIPVKKIDNANLPYYEITMENGTLCDLNNNKPRMTKVLYVCYVHGERNGEHKISCVPLDGSPKKPYSLVKLKSDSAKLRRSSDLDRFRVELIQLEKEEPITRAPETKLLDTSPVESFLLGKHCLNGGTGWWKFEFCYGKSVEQYHFEKDGRKVSISLGLFDKQTHLNWIKEHPHKRPKPLSQRKQLSHFYAGGTVCDKTGKPRQTEVKLKCLENPPSPNAVSLYLLEPRYCEYILGVESPLICDILSRADENGLVEVIDNEITDSDDDIPTINIKL</sequence>
<dbReference type="GO" id="GO:0030970">
    <property type="term" value="P:retrograde protein transport, ER to cytosol"/>
    <property type="evidence" value="ECO:0007669"/>
    <property type="project" value="TreeGrafter"/>
</dbReference>
<dbReference type="AlphaFoldDB" id="A0AAV8X9E0"/>
<dbReference type="InterPro" id="IPR012913">
    <property type="entry name" value="OS9-like_dom"/>
</dbReference>
<comment type="subcellular location">
    <subcellularLocation>
        <location evidence="1">Endoplasmic reticulum</location>
    </subcellularLocation>
</comment>
<proteinExistence type="predicted"/>
<dbReference type="Pfam" id="PF07915">
    <property type="entry name" value="PRKCSH"/>
    <property type="match status" value="2"/>
</dbReference>
<dbReference type="InterPro" id="IPR009011">
    <property type="entry name" value="Man6P_isomerase_rcpt-bd_dom_sf"/>
</dbReference>